<dbReference type="GeneID" id="37218447"/>
<sequence>METGGRQRSSLVVKRPQSVLVQARRGRKGDRLLSESPKDLIPLPDETRLRGHTPGQLGGTTTRVEGYTSSHEQLTLWQGCPGNQLESAPRTSPTNPMARMSGRQIWRPIELPPANSIPPEMMICCLLCRPGQNIHSATGGLSVAAPGKNQQSGPPYRRSAKAVPFLYLPSIQYPPPSPAYPARSWS</sequence>
<dbReference type="Proteomes" id="UP000249402">
    <property type="component" value="Unassembled WGS sequence"/>
</dbReference>
<proteinExistence type="predicted"/>
<name>A0A395HBB2_9EURO</name>
<feature type="compositionally biased region" description="Basic and acidic residues" evidence="1">
    <location>
        <begin position="29"/>
        <end position="38"/>
    </location>
</feature>
<evidence type="ECO:0000256" key="1">
    <source>
        <dbReference type="SAM" id="MobiDB-lite"/>
    </source>
</evidence>
<evidence type="ECO:0000313" key="2">
    <source>
        <dbReference type="EMBL" id="RAL05231.1"/>
    </source>
</evidence>
<dbReference type="AlphaFoldDB" id="A0A395HBB2"/>
<evidence type="ECO:0000313" key="3">
    <source>
        <dbReference type="Proteomes" id="UP000249402"/>
    </source>
</evidence>
<feature type="compositionally biased region" description="Polar residues" evidence="1">
    <location>
        <begin position="84"/>
        <end position="95"/>
    </location>
</feature>
<dbReference type="VEuPathDB" id="FungiDB:BO80DRAFT_131509"/>
<organism evidence="2 3">
    <name type="scientific">Aspergillus ibericus CBS 121593</name>
    <dbReference type="NCBI Taxonomy" id="1448316"/>
    <lineage>
        <taxon>Eukaryota</taxon>
        <taxon>Fungi</taxon>
        <taxon>Dikarya</taxon>
        <taxon>Ascomycota</taxon>
        <taxon>Pezizomycotina</taxon>
        <taxon>Eurotiomycetes</taxon>
        <taxon>Eurotiomycetidae</taxon>
        <taxon>Eurotiales</taxon>
        <taxon>Aspergillaceae</taxon>
        <taxon>Aspergillus</taxon>
        <taxon>Aspergillus subgen. Circumdati</taxon>
    </lineage>
</organism>
<keyword evidence="3" id="KW-1185">Reference proteome</keyword>
<dbReference type="OrthoDB" id="10657652at2759"/>
<feature type="region of interest" description="Disordered" evidence="1">
    <location>
        <begin position="22"/>
        <end position="62"/>
    </location>
</feature>
<gene>
    <name evidence="2" type="ORF">BO80DRAFT_131509</name>
</gene>
<dbReference type="EMBL" id="KZ824421">
    <property type="protein sequence ID" value="RAL05231.1"/>
    <property type="molecule type" value="Genomic_DNA"/>
</dbReference>
<reference evidence="2 3" key="1">
    <citation type="submission" date="2018-02" db="EMBL/GenBank/DDBJ databases">
        <title>The genomes of Aspergillus section Nigri reveals drivers in fungal speciation.</title>
        <authorList>
            <consortium name="DOE Joint Genome Institute"/>
            <person name="Vesth T.C."/>
            <person name="Nybo J."/>
            <person name="Theobald S."/>
            <person name="Brandl J."/>
            <person name="Frisvad J.C."/>
            <person name="Nielsen K.F."/>
            <person name="Lyhne E.K."/>
            <person name="Kogle M.E."/>
            <person name="Kuo A."/>
            <person name="Riley R."/>
            <person name="Clum A."/>
            <person name="Nolan M."/>
            <person name="Lipzen A."/>
            <person name="Salamov A."/>
            <person name="Henrissat B."/>
            <person name="Wiebenga A."/>
            <person name="De vries R.P."/>
            <person name="Grigoriev I.V."/>
            <person name="Mortensen U.H."/>
            <person name="Andersen M.R."/>
            <person name="Baker S.E."/>
        </authorList>
    </citation>
    <scope>NUCLEOTIDE SEQUENCE [LARGE SCALE GENOMIC DNA]</scope>
    <source>
        <strain evidence="2 3">CBS 121593</strain>
    </source>
</reference>
<accession>A0A395HBB2</accession>
<dbReference type="RefSeq" id="XP_025579558.1">
    <property type="nucleotide sequence ID" value="XM_025713582.1"/>
</dbReference>
<feature type="region of interest" description="Disordered" evidence="1">
    <location>
        <begin position="80"/>
        <end position="99"/>
    </location>
</feature>
<protein>
    <submittedName>
        <fullName evidence="2">Uncharacterized protein</fullName>
    </submittedName>
</protein>